<proteinExistence type="predicted"/>
<dbReference type="Pfam" id="PF02597">
    <property type="entry name" value="ThiS"/>
    <property type="match status" value="1"/>
</dbReference>
<evidence type="ECO:0000313" key="2">
    <source>
        <dbReference type="EMBL" id="CAE2279890.1"/>
    </source>
</evidence>
<dbReference type="AlphaFoldDB" id="A0A7S4NCV9"/>
<keyword evidence="1" id="KW-0547">Nucleotide-binding</keyword>
<dbReference type="PANTHER" id="PTHR33359">
    <property type="entry name" value="MOLYBDOPTERIN SYNTHASE SULFUR CARRIER SUBUNIT"/>
    <property type="match status" value="1"/>
</dbReference>
<gene>
    <name evidence="2" type="ORF">OAUR00152_LOCUS37016</name>
</gene>
<evidence type="ECO:0008006" key="3">
    <source>
        <dbReference type="Google" id="ProtNLM"/>
    </source>
</evidence>
<dbReference type="InterPro" id="IPR003749">
    <property type="entry name" value="ThiS/MoaD-like"/>
</dbReference>
<dbReference type="Gene3D" id="3.10.20.30">
    <property type="match status" value="1"/>
</dbReference>
<dbReference type="InterPro" id="IPR044672">
    <property type="entry name" value="MOCS2A"/>
</dbReference>
<protein>
    <recommendedName>
        <fullName evidence="3">MOCS2A</fullName>
    </recommendedName>
</protein>
<accession>A0A7S4NCV9</accession>
<dbReference type="GO" id="GO:1990133">
    <property type="term" value="C:molybdopterin adenylyltransferase complex"/>
    <property type="evidence" value="ECO:0007669"/>
    <property type="project" value="TreeGrafter"/>
</dbReference>
<dbReference type="SUPFAM" id="SSF54285">
    <property type="entry name" value="MoaD/ThiS"/>
    <property type="match status" value="1"/>
</dbReference>
<sequence>MTMSDADANSVTVKVLLFASAREAAGNVSTVECILGKDNGGSDTAVIRRVLAEKYPKLAPLVLDEDSLTLALNEEYVPTGEVLPLKTGDTVALIPPISGG</sequence>
<dbReference type="InterPro" id="IPR012675">
    <property type="entry name" value="Beta-grasp_dom_sf"/>
</dbReference>
<dbReference type="UniPathway" id="UPA00344"/>
<organism evidence="2">
    <name type="scientific">Odontella aurita</name>
    <dbReference type="NCBI Taxonomy" id="265563"/>
    <lineage>
        <taxon>Eukaryota</taxon>
        <taxon>Sar</taxon>
        <taxon>Stramenopiles</taxon>
        <taxon>Ochrophyta</taxon>
        <taxon>Bacillariophyta</taxon>
        <taxon>Mediophyceae</taxon>
        <taxon>Biddulphiophycidae</taxon>
        <taxon>Eupodiscales</taxon>
        <taxon>Odontellaceae</taxon>
        <taxon>Odontella</taxon>
    </lineage>
</organism>
<dbReference type="GO" id="GO:0006777">
    <property type="term" value="P:Mo-molybdopterin cofactor biosynthetic process"/>
    <property type="evidence" value="ECO:0007669"/>
    <property type="project" value="InterPro"/>
</dbReference>
<reference evidence="2" key="1">
    <citation type="submission" date="2021-01" db="EMBL/GenBank/DDBJ databases">
        <authorList>
            <person name="Corre E."/>
            <person name="Pelletier E."/>
            <person name="Niang G."/>
            <person name="Scheremetjew M."/>
            <person name="Finn R."/>
            <person name="Kale V."/>
            <person name="Holt S."/>
            <person name="Cochrane G."/>
            <person name="Meng A."/>
            <person name="Brown T."/>
            <person name="Cohen L."/>
        </authorList>
    </citation>
    <scope>NUCLEOTIDE SEQUENCE</scope>
    <source>
        <strain evidence="2">Isolate 1302-5</strain>
    </source>
</reference>
<dbReference type="PANTHER" id="PTHR33359:SF1">
    <property type="entry name" value="MOLYBDOPTERIN SYNTHASE SULFUR CARRIER SUBUNIT"/>
    <property type="match status" value="1"/>
</dbReference>
<name>A0A7S4NCV9_9STRA</name>
<dbReference type="EMBL" id="HBKQ01053879">
    <property type="protein sequence ID" value="CAE2279890.1"/>
    <property type="molecule type" value="Transcribed_RNA"/>
</dbReference>
<dbReference type="GO" id="GO:0000166">
    <property type="term" value="F:nucleotide binding"/>
    <property type="evidence" value="ECO:0007669"/>
    <property type="project" value="UniProtKB-KW"/>
</dbReference>
<dbReference type="CDD" id="cd00754">
    <property type="entry name" value="Ubl_MoaD"/>
    <property type="match status" value="1"/>
</dbReference>
<dbReference type="InterPro" id="IPR016155">
    <property type="entry name" value="Mopterin_synth/thiamin_S_b"/>
</dbReference>
<evidence type="ECO:0000256" key="1">
    <source>
        <dbReference type="ARBA" id="ARBA00022741"/>
    </source>
</evidence>